<evidence type="ECO:0000313" key="3">
    <source>
        <dbReference type="Proteomes" id="UP001630127"/>
    </source>
</evidence>
<dbReference type="EMBL" id="JBJUIK010000013">
    <property type="protein sequence ID" value="KAL3506534.1"/>
    <property type="molecule type" value="Genomic_DNA"/>
</dbReference>
<dbReference type="AlphaFoldDB" id="A0ABD2YGL1"/>
<dbReference type="InterPro" id="IPR004297">
    <property type="entry name" value="Sar8_2"/>
</dbReference>
<sequence length="95" mass="10609">MVSKTILFLCISLAIVLMITSEVAARKELAKTSTLADNGKVHNIFACYLRNDDREDTQIVAMREYVVGMDAADMVADAAYIPNKWLKQRLITSIT</sequence>
<gene>
    <name evidence="2" type="ORF">ACH5RR_031916</name>
</gene>
<feature type="signal peptide" evidence="1">
    <location>
        <begin position="1"/>
        <end position="25"/>
    </location>
</feature>
<dbReference type="Pfam" id="PF03058">
    <property type="entry name" value="Sar8_2"/>
    <property type="match status" value="1"/>
</dbReference>
<organism evidence="2 3">
    <name type="scientific">Cinchona calisaya</name>
    <dbReference type="NCBI Taxonomy" id="153742"/>
    <lineage>
        <taxon>Eukaryota</taxon>
        <taxon>Viridiplantae</taxon>
        <taxon>Streptophyta</taxon>
        <taxon>Embryophyta</taxon>
        <taxon>Tracheophyta</taxon>
        <taxon>Spermatophyta</taxon>
        <taxon>Magnoliopsida</taxon>
        <taxon>eudicotyledons</taxon>
        <taxon>Gunneridae</taxon>
        <taxon>Pentapetalae</taxon>
        <taxon>asterids</taxon>
        <taxon>lamiids</taxon>
        <taxon>Gentianales</taxon>
        <taxon>Rubiaceae</taxon>
        <taxon>Cinchonoideae</taxon>
        <taxon>Cinchoneae</taxon>
        <taxon>Cinchona</taxon>
    </lineage>
</organism>
<feature type="chain" id="PRO_5044808817" evidence="1">
    <location>
        <begin position="26"/>
        <end position="95"/>
    </location>
</feature>
<comment type="caution">
    <text evidence="2">The sequence shown here is derived from an EMBL/GenBank/DDBJ whole genome shotgun (WGS) entry which is preliminary data.</text>
</comment>
<protein>
    <submittedName>
        <fullName evidence="2">Uncharacterized protein</fullName>
    </submittedName>
</protein>
<accession>A0ABD2YGL1</accession>
<keyword evidence="1" id="KW-0732">Signal</keyword>
<dbReference type="Proteomes" id="UP001630127">
    <property type="component" value="Unassembled WGS sequence"/>
</dbReference>
<evidence type="ECO:0000256" key="1">
    <source>
        <dbReference type="SAM" id="SignalP"/>
    </source>
</evidence>
<reference evidence="2 3" key="1">
    <citation type="submission" date="2024-11" db="EMBL/GenBank/DDBJ databases">
        <title>A near-complete genome assembly of Cinchona calisaya.</title>
        <authorList>
            <person name="Lian D.C."/>
            <person name="Zhao X.W."/>
            <person name="Wei L."/>
        </authorList>
    </citation>
    <scope>NUCLEOTIDE SEQUENCE [LARGE SCALE GENOMIC DNA]</scope>
    <source>
        <tissue evidence="2">Nenye</tissue>
    </source>
</reference>
<keyword evidence="3" id="KW-1185">Reference proteome</keyword>
<name>A0ABD2YGL1_9GENT</name>
<proteinExistence type="predicted"/>
<evidence type="ECO:0000313" key="2">
    <source>
        <dbReference type="EMBL" id="KAL3506534.1"/>
    </source>
</evidence>